<organism evidence="5 6">
    <name type="scientific">Rhizopogon vinicolor AM-OR11-026</name>
    <dbReference type="NCBI Taxonomy" id="1314800"/>
    <lineage>
        <taxon>Eukaryota</taxon>
        <taxon>Fungi</taxon>
        <taxon>Dikarya</taxon>
        <taxon>Basidiomycota</taxon>
        <taxon>Agaricomycotina</taxon>
        <taxon>Agaricomycetes</taxon>
        <taxon>Agaricomycetidae</taxon>
        <taxon>Boletales</taxon>
        <taxon>Suillineae</taxon>
        <taxon>Rhizopogonaceae</taxon>
        <taxon>Rhizopogon</taxon>
    </lineage>
</organism>
<name>A0A1B7MG87_9AGAM</name>
<protein>
    <submittedName>
        <fullName evidence="5">WD40 repeat-like protein</fullName>
    </submittedName>
</protein>
<dbReference type="SUPFAM" id="SSF50998">
    <property type="entry name" value="Quinoprotein alcohol dehydrogenase-like"/>
    <property type="match status" value="1"/>
</dbReference>
<gene>
    <name evidence="5" type="ORF">K503DRAFT_870571</name>
</gene>
<dbReference type="Pfam" id="PF00400">
    <property type="entry name" value="WD40"/>
    <property type="match status" value="3"/>
</dbReference>
<keyword evidence="1 3" id="KW-0853">WD repeat</keyword>
<accession>A0A1B7MG87</accession>
<dbReference type="PANTHER" id="PTHR19848">
    <property type="entry name" value="WD40 REPEAT PROTEIN"/>
    <property type="match status" value="1"/>
</dbReference>
<sequence>MDPLPSQLSAPLPSQLSTPLMQSKGPKHKFEGHKKPIRSFVFLHDNVHIVSGSEDGTMRKWDCETGLLVGKPWKGEGGGIRALALSPDRKMIACGRVDGSVQRWDTDGKMIQGFWTGHSWVRSLSWSPIIRRDHIASGSYGTILIRRAENGEVEVGPIETNRGWVSSLAYSPLGDRIASGGWNGTCILDSKTGELRVGPLKDPGSWVTSVVWSQDSSKLYSTSDKLRVFDSISGTELYRFKRDAWNRWMTSIALSPKHNVLACVGEDGVEGVKHLYWVSFSRDGRYLAYAGNDKRITMWMVEDIVPQLAVRTSMPKIEGPIPQETLPESPLSDIGVVRTSQTKLRLEAATQQETRPNSPSLSYLDVDATKPFASMYDGVDPYDNFFQSSQSSLSSASSDPSPKRRLWNIFIPYVLRSPVEESIPLKQCLKRGLFARRTPPNSPSQSSGKSEPTKPTPQGKVRAGGEDEERNEDANLSDCSANIMSGTTKQNSYKGRQEELPAGAETPPPDDVSPLSESDSDDSRKLCKWLMRTRGARKYTISGKNASANMTCDPSPEVVEVSAARGFQRFVAFKRKRKAKSPTLQTDALTTTTYARGSSQVHASSQAVTAPSFQSVTGLDGQLSQPSGDLTSHVSQSSPPNTTTNDIDDDSDSDSIIQGSWNKFLDKICFPCGHYHEDD</sequence>
<dbReference type="PANTHER" id="PTHR19848:SF8">
    <property type="entry name" value="F-BOX AND WD REPEAT DOMAIN CONTAINING 7"/>
    <property type="match status" value="1"/>
</dbReference>
<dbReference type="EMBL" id="KV449329">
    <property type="protein sequence ID" value="OAX31599.1"/>
    <property type="molecule type" value="Genomic_DNA"/>
</dbReference>
<evidence type="ECO:0000256" key="1">
    <source>
        <dbReference type="ARBA" id="ARBA00022574"/>
    </source>
</evidence>
<feature type="compositionally biased region" description="Low complexity" evidence="4">
    <location>
        <begin position="1"/>
        <end position="20"/>
    </location>
</feature>
<dbReference type="PROSITE" id="PS50294">
    <property type="entry name" value="WD_REPEATS_REGION"/>
    <property type="match status" value="1"/>
</dbReference>
<keyword evidence="6" id="KW-1185">Reference proteome</keyword>
<dbReference type="Proteomes" id="UP000092154">
    <property type="component" value="Unassembled WGS sequence"/>
</dbReference>
<dbReference type="InterPro" id="IPR015943">
    <property type="entry name" value="WD40/YVTN_repeat-like_dom_sf"/>
</dbReference>
<evidence type="ECO:0000313" key="6">
    <source>
        <dbReference type="Proteomes" id="UP000092154"/>
    </source>
</evidence>
<feature type="region of interest" description="Disordered" evidence="4">
    <location>
        <begin position="1"/>
        <end position="31"/>
    </location>
</feature>
<dbReference type="InterPro" id="IPR011047">
    <property type="entry name" value="Quinoprotein_ADH-like_sf"/>
</dbReference>
<dbReference type="InParanoid" id="A0A1B7MG87"/>
<keyword evidence="2" id="KW-0677">Repeat</keyword>
<feature type="compositionally biased region" description="Polar residues" evidence="4">
    <location>
        <begin position="617"/>
        <end position="645"/>
    </location>
</feature>
<proteinExistence type="predicted"/>
<dbReference type="STRING" id="1314800.A0A1B7MG87"/>
<evidence type="ECO:0000256" key="3">
    <source>
        <dbReference type="PROSITE-ProRule" id="PRU00221"/>
    </source>
</evidence>
<dbReference type="PROSITE" id="PS50082">
    <property type="entry name" value="WD_REPEATS_2"/>
    <property type="match status" value="2"/>
</dbReference>
<dbReference type="InterPro" id="IPR001680">
    <property type="entry name" value="WD40_rpt"/>
</dbReference>
<feature type="repeat" description="WD" evidence="3">
    <location>
        <begin position="30"/>
        <end position="71"/>
    </location>
</feature>
<feature type="region of interest" description="Disordered" evidence="4">
    <location>
        <begin position="434"/>
        <end position="524"/>
    </location>
</feature>
<evidence type="ECO:0000256" key="2">
    <source>
        <dbReference type="ARBA" id="ARBA00022737"/>
    </source>
</evidence>
<feature type="repeat" description="WD" evidence="3">
    <location>
        <begin position="73"/>
        <end position="105"/>
    </location>
</feature>
<evidence type="ECO:0000256" key="4">
    <source>
        <dbReference type="SAM" id="MobiDB-lite"/>
    </source>
</evidence>
<dbReference type="OrthoDB" id="2688548at2759"/>
<reference evidence="5 6" key="1">
    <citation type="submission" date="2016-06" db="EMBL/GenBank/DDBJ databases">
        <title>Comparative genomics of the ectomycorrhizal sister species Rhizopogon vinicolor and Rhizopogon vesiculosus (Basidiomycota: Boletales) reveals a divergence of the mating type B locus.</title>
        <authorList>
            <consortium name="DOE Joint Genome Institute"/>
            <person name="Mujic A.B."/>
            <person name="Kuo A."/>
            <person name="Tritt A."/>
            <person name="Lipzen A."/>
            <person name="Chen C."/>
            <person name="Johnson J."/>
            <person name="Sharma A."/>
            <person name="Barry K."/>
            <person name="Grigoriev I.V."/>
            <person name="Spatafora J.W."/>
        </authorList>
    </citation>
    <scope>NUCLEOTIDE SEQUENCE [LARGE SCALE GENOMIC DNA]</scope>
    <source>
        <strain evidence="5 6">AM-OR11-026</strain>
    </source>
</reference>
<dbReference type="Gene3D" id="2.130.10.10">
    <property type="entry name" value="YVTN repeat-like/Quinoprotein amine dehydrogenase"/>
    <property type="match status" value="2"/>
</dbReference>
<feature type="compositionally biased region" description="Polar residues" evidence="4">
    <location>
        <begin position="477"/>
        <end position="494"/>
    </location>
</feature>
<dbReference type="AlphaFoldDB" id="A0A1B7MG87"/>
<evidence type="ECO:0000313" key="5">
    <source>
        <dbReference type="EMBL" id="OAX31599.1"/>
    </source>
</evidence>
<feature type="region of interest" description="Disordered" evidence="4">
    <location>
        <begin position="617"/>
        <end position="654"/>
    </location>
</feature>
<dbReference type="SMART" id="SM00320">
    <property type="entry name" value="WD40"/>
    <property type="match status" value="6"/>
</dbReference>